<dbReference type="FunCoup" id="G0MPE0">
    <property type="interactions" value="183"/>
</dbReference>
<dbReference type="PROSITE" id="PS00108">
    <property type="entry name" value="PROTEIN_KINASE_ST"/>
    <property type="match status" value="1"/>
</dbReference>
<dbReference type="GO" id="GO:0004674">
    <property type="term" value="F:protein serine/threonine kinase activity"/>
    <property type="evidence" value="ECO:0007669"/>
    <property type="project" value="UniProtKB-EC"/>
</dbReference>
<gene>
    <name evidence="7" type="ORF">CAEBREN_02824</name>
</gene>
<dbReference type="InterPro" id="IPR011009">
    <property type="entry name" value="Kinase-like_dom_sf"/>
</dbReference>
<proteinExistence type="predicted"/>
<dbReference type="InParanoid" id="G0MPE0"/>
<evidence type="ECO:0000256" key="5">
    <source>
        <dbReference type="SAM" id="MobiDB-lite"/>
    </source>
</evidence>
<dbReference type="Pfam" id="PF00069">
    <property type="entry name" value="Pkinase"/>
    <property type="match status" value="1"/>
</dbReference>
<dbReference type="InterPro" id="IPR000719">
    <property type="entry name" value="Prot_kinase_dom"/>
</dbReference>
<organism evidence="8">
    <name type="scientific">Caenorhabditis brenneri</name>
    <name type="common">Nematode worm</name>
    <dbReference type="NCBI Taxonomy" id="135651"/>
    <lineage>
        <taxon>Eukaryota</taxon>
        <taxon>Metazoa</taxon>
        <taxon>Ecdysozoa</taxon>
        <taxon>Nematoda</taxon>
        <taxon>Chromadorea</taxon>
        <taxon>Rhabditida</taxon>
        <taxon>Rhabditina</taxon>
        <taxon>Rhabditomorpha</taxon>
        <taxon>Rhabditoidea</taxon>
        <taxon>Rhabditidae</taxon>
        <taxon>Peloderinae</taxon>
        <taxon>Caenorhabditis</taxon>
    </lineage>
</organism>
<dbReference type="EMBL" id="GL379805">
    <property type="protein sequence ID" value="EGT39792.1"/>
    <property type="molecule type" value="Genomic_DNA"/>
</dbReference>
<name>G0MPE0_CAEBE</name>
<keyword evidence="2 4" id="KW-0547">Nucleotide-binding</keyword>
<sequence length="547" mass="62778">MASDEKQPSLKLDMDTAIRGKWHPVKVLGSGAFGKVVHVINTQDGSDAAMKLEKAGEGQESVLKIEVEVLKAMVGAKNSIQYLDAGNEGEFRYVVMTLCGMDLQKVYNCLNGKLSDSTILRIAIRSLLAVKTLHEKCYIHRDLKPCNVTLDHNEESPIIYLIDFGMGRQFGMYIDENNNKKKFVIRHPRDSCRFRGTYRYCSPRMHLRKEQGRVDDLFAWLYMIVELRVNLPWADVVNPDRIEVLKQDKFDGTLASSPLTIAFEPIHEHLKKLDYADRPDYWLIYEVLAKQMTDIKAKHTDPMDYDELRKKKDNGIDVVKKKYQKKPRSLEKLMDEKQTLQMFEDEFRPHPQRDTPGGEQFIVKPLQKLPWGSVGADALLAQTDAAAAHTAEEKKKTDEEEKKRESERKKKKVEEENKKEAKSKSKKEKKLERSKESKGESRRRLTDREAKSKDPVKELEPKTNKNSETFKKQKHSKSKNSATTTTTQKTQRKSKDKHKEKMEASSHSKKGSNHHHHHHGGSAGMVHPNGTPVQHPAVLKPAKKSYF</sequence>
<dbReference type="PROSITE" id="PS00107">
    <property type="entry name" value="PROTEIN_KINASE_ATP"/>
    <property type="match status" value="1"/>
</dbReference>
<dbReference type="PANTHER" id="PTHR11909">
    <property type="entry name" value="CASEIN KINASE-RELATED"/>
    <property type="match status" value="1"/>
</dbReference>
<keyword evidence="8" id="KW-1185">Reference proteome</keyword>
<dbReference type="InterPro" id="IPR008271">
    <property type="entry name" value="Ser/Thr_kinase_AS"/>
</dbReference>
<dbReference type="OrthoDB" id="5979581at2759"/>
<reference evidence="8" key="1">
    <citation type="submission" date="2011-07" db="EMBL/GenBank/DDBJ databases">
        <authorList>
            <consortium name="Caenorhabditis brenneri Sequencing and Analysis Consortium"/>
            <person name="Wilson R.K."/>
        </authorList>
    </citation>
    <scope>NUCLEOTIDE SEQUENCE [LARGE SCALE GENOMIC DNA]</scope>
    <source>
        <strain evidence="8">PB2801</strain>
    </source>
</reference>
<dbReference type="OMA" id="HEACYIH"/>
<dbReference type="Gene3D" id="1.10.510.10">
    <property type="entry name" value="Transferase(Phosphotransferase) domain 1"/>
    <property type="match status" value="1"/>
</dbReference>
<evidence type="ECO:0000256" key="4">
    <source>
        <dbReference type="PROSITE-ProRule" id="PRU10141"/>
    </source>
</evidence>
<feature type="compositionally biased region" description="Basic residues" evidence="5">
    <location>
        <begin position="507"/>
        <end position="520"/>
    </location>
</feature>
<feature type="compositionally biased region" description="Basic and acidic residues" evidence="5">
    <location>
        <begin position="497"/>
        <end position="506"/>
    </location>
</feature>
<dbReference type="GO" id="GO:0005524">
    <property type="term" value="F:ATP binding"/>
    <property type="evidence" value="ECO:0007669"/>
    <property type="project" value="UniProtKB-UniRule"/>
</dbReference>
<dbReference type="Proteomes" id="UP000008068">
    <property type="component" value="Unassembled WGS sequence"/>
</dbReference>
<dbReference type="InterPro" id="IPR017441">
    <property type="entry name" value="Protein_kinase_ATP_BS"/>
</dbReference>
<dbReference type="SUPFAM" id="SSF56112">
    <property type="entry name" value="Protein kinase-like (PK-like)"/>
    <property type="match status" value="1"/>
</dbReference>
<evidence type="ECO:0000256" key="2">
    <source>
        <dbReference type="ARBA" id="ARBA00022741"/>
    </source>
</evidence>
<dbReference type="HOGENOM" id="CLU_019279_7_0_1"/>
<feature type="compositionally biased region" description="Basic and acidic residues" evidence="5">
    <location>
        <begin position="390"/>
        <end position="471"/>
    </location>
</feature>
<dbReference type="InterPro" id="IPR050235">
    <property type="entry name" value="CK1_Ser-Thr_kinase"/>
</dbReference>
<evidence type="ECO:0000259" key="6">
    <source>
        <dbReference type="PROSITE" id="PS50011"/>
    </source>
</evidence>
<feature type="compositionally biased region" description="Low complexity" evidence="5">
    <location>
        <begin position="479"/>
        <end position="489"/>
    </location>
</feature>
<dbReference type="STRING" id="135651.G0MPE0"/>
<dbReference type="eggNOG" id="KOG1164">
    <property type="taxonomic scope" value="Eukaryota"/>
</dbReference>
<evidence type="ECO:0000313" key="8">
    <source>
        <dbReference type="Proteomes" id="UP000008068"/>
    </source>
</evidence>
<accession>G0MPE0</accession>
<dbReference type="EC" id="2.7.11.1" evidence="1"/>
<feature type="domain" description="Protein kinase" evidence="6">
    <location>
        <begin position="22"/>
        <end position="288"/>
    </location>
</feature>
<protein>
    <recommendedName>
        <fullName evidence="1">non-specific serine/threonine protein kinase</fullName>
        <ecNumber evidence="1">2.7.11.1</ecNumber>
    </recommendedName>
</protein>
<evidence type="ECO:0000256" key="3">
    <source>
        <dbReference type="ARBA" id="ARBA00022840"/>
    </source>
</evidence>
<evidence type="ECO:0000256" key="1">
    <source>
        <dbReference type="ARBA" id="ARBA00012513"/>
    </source>
</evidence>
<dbReference type="SMART" id="SM00220">
    <property type="entry name" value="S_TKc"/>
    <property type="match status" value="1"/>
</dbReference>
<feature type="region of interest" description="Disordered" evidence="5">
    <location>
        <begin position="385"/>
        <end position="547"/>
    </location>
</feature>
<feature type="binding site" evidence="4">
    <location>
        <position position="51"/>
    </location>
    <ligand>
        <name>ATP</name>
        <dbReference type="ChEBI" id="CHEBI:30616"/>
    </ligand>
</feature>
<evidence type="ECO:0000313" key="7">
    <source>
        <dbReference type="EMBL" id="EGT39792.1"/>
    </source>
</evidence>
<dbReference type="FunFam" id="1.10.510.10:FF:001243">
    <property type="entry name" value="Protein CBG14903"/>
    <property type="match status" value="1"/>
</dbReference>
<keyword evidence="3 4" id="KW-0067">ATP-binding</keyword>
<dbReference type="PROSITE" id="PS50011">
    <property type="entry name" value="PROTEIN_KINASE_DOM"/>
    <property type="match status" value="1"/>
</dbReference>
<dbReference type="AlphaFoldDB" id="G0MPE0"/>